<dbReference type="WBParaSite" id="SMUV_0000411401-mRNA-1">
    <property type="protein sequence ID" value="SMUV_0000411401-mRNA-1"/>
    <property type="gene ID" value="SMUV_0000411401"/>
</dbReference>
<keyword evidence="5 7" id="KW-0472">Membrane</keyword>
<feature type="transmembrane region" description="Helical" evidence="7">
    <location>
        <begin position="101"/>
        <end position="120"/>
    </location>
</feature>
<dbReference type="InterPro" id="IPR019397">
    <property type="entry name" value="Uncharacterised_TMEM39"/>
</dbReference>
<keyword evidence="4 7" id="KW-1133">Transmembrane helix</keyword>
<evidence type="ECO:0000256" key="3">
    <source>
        <dbReference type="ARBA" id="ARBA00022692"/>
    </source>
</evidence>
<dbReference type="Pfam" id="PF10271">
    <property type="entry name" value="Tmp39"/>
    <property type="match status" value="1"/>
</dbReference>
<name>A0A0N5AI79_9BILA</name>
<keyword evidence="8" id="KW-1185">Reference proteome</keyword>
<feature type="transmembrane region" description="Helical" evidence="7">
    <location>
        <begin position="427"/>
        <end position="448"/>
    </location>
</feature>
<proteinExistence type="inferred from homology"/>
<feature type="transmembrane region" description="Helical" evidence="7">
    <location>
        <begin position="183"/>
        <end position="202"/>
    </location>
</feature>
<comment type="subcellular location">
    <subcellularLocation>
        <location evidence="1">Membrane</location>
        <topology evidence="1">Multi-pass membrane protein</topology>
    </subcellularLocation>
</comment>
<feature type="compositionally biased region" description="Polar residues" evidence="6">
    <location>
        <begin position="15"/>
        <end position="33"/>
    </location>
</feature>
<dbReference type="PANTHER" id="PTHR12995">
    <property type="entry name" value="FI21814P1"/>
    <property type="match status" value="1"/>
</dbReference>
<comment type="similarity">
    <text evidence="2">Belongs to the TMEM39 family.</text>
</comment>
<feature type="transmembrane region" description="Helical" evidence="7">
    <location>
        <begin position="313"/>
        <end position="333"/>
    </location>
</feature>
<dbReference type="Proteomes" id="UP000046393">
    <property type="component" value="Unplaced"/>
</dbReference>
<evidence type="ECO:0000256" key="5">
    <source>
        <dbReference type="ARBA" id="ARBA00023136"/>
    </source>
</evidence>
<evidence type="ECO:0000256" key="2">
    <source>
        <dbReference type="ARBA" id="ARBA00010737"/>
    </source>
</evidence>
<evidence type="ECO:0000256" key="6">
    <source>
        <dbReference type="SAM" id="MobiDB-lite"/>
    </source>
</evidence>
<feature type="transmembrane region" description="Helical" evidence="7">
    <location>
        <begin position="153"/>
        <end position="171"/>
    </location>
</feature>
<evidence type="ECO:0000313" key="9">
    <source>
        <dbReference type="WBParaSite" id="SMUV_0000411401-mRNA-1"/>
    </source>
</evidence>
<evidence type="ECO:0000256" key="7">
    <source>
        <dbReference type="SAM" id="Phobius"/>
    </source>
</evidence>
<sequence length="507" mass="58120">MVGRPSVRSRHHGANRTSQQHGSLMQNNNTSAEGHSKSDEVSGLTVQIHPSWPDMAQGQGELFFECTLFLYSVLALFLEYLNLYKTLWWLPKSHWSWTMKFHLINPYLLSCVGLLLGMRVTKCFWNTITKWIAGYSQGASGTLMIFWKMFEWLCFKIPMFLMVASSFMFSFSRVYADYSTKSLIYFCFPLVIFVIFFFFEIAHAVHRFISMVHYALKVGGWEHITSAPLLYPQFVGPAGLLDIDNVAHMCSTNPVQIREEVSILSRDFNLRLKHCIFSGLFTAYFSIFIPYIFTPEKSPSGIPQKMYIDGMWVAELFVIVAFTAFSLYTTYVLPLQYGDLLHRSAVHLGTWKRIDVVPGVINNSSNEDTTTYPHWSEHQNELYPDRKEVQHGGHIYRAYAVSGAPGVAAIPGDLEHLRFSRLASDPLTIVTSMCILQAAFIFVQFVLVLHSIEWQHIITLVLPMCANYTVLYKVLKDRIIISRIYNPSRENLELIKSLQQEAQLVCS</sequence>
<dbReference type="PANTHER" id="PTHR12995:SF4">
    <property type="entry name" value="FI21814P1"/>
    <property type="match status" value="1"/>
</dbReference>
<accession>A0A0N5AI79</accession>
<feature type="transmembrane region" description="Helical" evidence="7">
    <location>
        <begin position="62"/>
        <end position="81"/>
    </location>
</feature>
<dbReference type="AlphaFoldDB" id="A0A0N5AI79"/>
<dbReference type="GO" id="GO:0016020">
    <property type="term" value="C:membrane"/>
    <property type="evidence" value="ECO:0007669"/>
    <property type="project" value="UniProtKB-SubCell"/>
</dbReference>
<keyword evidence="3 7" id="KW-0812">Transmembrane</keyword>
<reference evidence="9" key="1">
    <citation type="submission" date="2017-02" db="UniProtKB">
        <authorList>
            <consortium name="WormBaseParasite"/>
        </authorList>
    </citation>
    <scope>IDENTIFICATION</scope>
</reference>
<evidence type="ECO:0000256" key="1">
    <source>
        <dbReference type="ARBA" id="ARBA00004141"/>
    </source>
</evidence>
<organism evidence="8 9">
    <name type="scientific">Syphacia muris</name>
    <dbReference type="NCBI Taxonomy" id="451379"/>
    <lineage>
        <taxon>Eukaryota</taxon>
        <taxon>Metazoa</taxon>
        <taxon>Ecdysozoa</taxon>
        <taxon>Nematoda</taxon>
        <taxon>Chromadorea</taxon>
        <taxon>Rhabditida</taxon>
        <taxon>Spirurina</taxon>
        <taxon>Oxyuridomorpha</taxon>
        <taxon>Oxyuroidea</taxon>
        <taxon>Oxyuridae</taxon>
        <taxon>Syphacia</taxon>
    </lineage>
</organism>
<evidence type="ECO:0000313" key="8">
    <source>
        <dbReference type="Proteomes" id="UP000046393"/>
    </source>
</evidence>
<feature type="transmembrane region" description="Helical" evidence="7">
    <location>
        <begin position="275"/>
        <end position="293"/>
    </location>
</feature>
<feature type="transmembrane region" description="Helical" evidence="7">
    <location>
        <begin position="454"/>
        <end position="475"/>
    </location>
</feature>
<evidence type="ECO:0000256" key="4">
    <source>
        <dbReference type="ARBA" id="ARBA00022989"/>
    </source>
</evidence>
<protein>
    <submittedName>
        <fullName evidence="9">Transmembrane protein</fullName>
    </submittedName>
</protein>
<feature type="region of interest" description="Disordered" evidence="6">
    <location>
        <begin position="1"/>
        <end position="37"/>
    </location>
</feature>